<proteinExistence type="predicted"/>
<reference evidence="1" key="1">
    <citation type="submission" date="2019-06" db="EMBL/GenBank/DDBJ databases">
        <authorList>
            <consortium name="NARMS: The National Antimicrobial Resistance Monitoring System"/>
        </authorList>
    </citation>
    <scope>NUCLEOTIDE SEQUENCE</scope>
    <source>
        <strain evidence="1">FSIS11815944</strain>
    </source>
</reference>
<dbReference type="PROSITE" id="PS51257">
    <property type="entry name" value="PROKAR_LIPOPROTEIN"/>
    <property type="match status" value="1"/>
</dbReference>
<dbReference type="AlphaFoldDB" id="A0A3V8XFC9"/>
<comment type="caution">
    <text evidence="1">The sequence shown here is derived from an EMBL/GenBank/DDBJ whole genome shotgun (WGS) entry which is preliminary data.</text>
</comment>
<dbReference type="NCBIfam" id="NF033894">
    <property type="entry name" value="Eex_IncN"/>
    <property type="match status" value="1"/>
</dbReference>
<dbReference type="InterPro" id="IPR047937">
    <property type="entry name" value="Eex_IncN-like"/>
</dbReference>
<evidence type="ECO:0000313" key="1">
    <source>
        <dbReference type="EMBL" id="EBO8589315.1"/>
    </source>
</evidence>
<gene>
    <name evidence="1" type="ORF">EIC46_21555</name>
</gene>
<sequence>MQYVKILLISLAGFFITACEEKVNDIDWYRNNYEQAKAVVDKCRHGKMSGQNCFNARQGIREYEAGKFLEQLDGK</sequence>
<name>A0A3V8XFC9_SALMO</name>
<protein>
    <recommendedName>
        <fullName evidence="2">EexN family lipoprotein</fullName>
    </recommendedName>
</protein>
<evidence type="ECO:0008006" key="2">
    <source>
        <dbReference type="Google" id="ProtNLM"/>
    </source>
</evidence>
<accession>A0A3V8XFC9</accession>
<organism evidence="1">
    <name type="scientific">Salmonella montevideo</name>
    <dbReference type="NCBI Taxonomy" id="115981"/>
    <lineage>
        <taxon>Bacteria</taxon>
        <taxon>Pseudomonadati</taxon>
        <taxon>Pseudomonadota</taxon>
        <taxon>Gammaproteobacteria</taxon>
        <taxon>Enterobacterales</taxon>
        <taxon>Enterobacteriaceae</taxon>
        <taxon>Salmonella</taxon>
    </lineage>
</organism>
<dbReference type="EMBL" id="AAGJVW010000048">
    <property type="protein sequence ID" value="EBO8589315.1"/>
    <property type="molecule type" value="Genomic_DNA"/>
</dbReference>